<evidence type="ECO:0000313" key="3">
    <source>
        <dbReference type="Proteomes" id="UP000279236"/>
    </source>
</evidence>
<dbReference type="Proteomes" id="UP000279236">
    <property type="component" value="Unassembled WGS sequence"/>
</dbReference>
<comment type="caution">
    <text evidence="2">The sequence shown here is derived from an EMBL/GenBank/DDBJ whole genome shotgun (WGS) entry which is preliminary data.</text>
</comment>
<feature type="compositionally biased region" description="Basic residues" evidence="1">
    <location>
        <begin position="158"/>
        <end position="174"/>
    </location>
</feature>
<evidence type="ECO:0000313" key="2">
    <source>
        <dbReference type="EMBL" id="RSH84235.1"/>
    </source>
</evidence>
<sequence length="531" mass="55860">MVLRHTSTSLGTFVRGAVATMRMSAKPGSVARLRAAVRGAMHATYPSLTTPAHALGHAPGATRSFVSGAPPATARGANYGNTVRTFARAGYRPSARTPHGAAVPATVGLGSARTFATAPAAGTFNAGVHNVPIVLRAFASIFDDEDKLPRASQYKPYARPKRQRQQKKHGGIRRARRCRVNSISSATSERSILRELGNYFPLTTTVDEEDVALPVIPEQLVTPGSTSTLALPLAPSLSSLLAPTPTITYADAEIGVAILAGLTAGLLPLQDAYAAAGARVIPLLARLESLGVLAVHLEPATTLEVATDPFGEPDILRIYFNGRSPSDVLTLLGGTLAADADGYEWWALTESKHPVLSSIDEINEEQWDNMPAPSPTVELVMPTVDMSMMTAAGSLTEVELEMENGGWPDWPPSPTLSPSVPSSPASPASNASTFSSGMATPHSYENDDMASWTTSPSMSHASLISAVALSLARSRSGSDLSWSSPPSEADDDVQSAWGSDGDAVHINDEYVLELDHSPGWVGDGLGLAQPW</sequence>
<dbReference type="RefSeq" id="XP_028477683.1">
    <property type="nucleotide sequence ID" value="XM_028621231.1"/>
</dbReference>
<feature type="compositionally biased region" description="Low complexity" evidence="1">
    <location>
        <begin position="416"/>
        <end position="436"/>
    </location>
</feature>
<accession>A0A427XZS4</accession>
<keyword evidence="3" id="KW-1185">Reference proteome</keyword>
<name>A0A427XZS4_9TREE</name>
<dbReference type="AlphaFoldDB" id="A0A427XZS4"/>
<reference evidence="2 3" key="1">
    <citation type="submission" date="2018-11" db="EMBL/GenBank/DDBJ databases">
        <title>Genome sequence of Apiotrichum porosum DSM 27194.</title>
        <authorList>
            <person name="Aliyu H."/>
            <person name="Gorte O."/>
            <person name="Ochsenreither K."/>
        </authorList>
    </citation>
    <scope>NUCLEOTIDE SEQUENCE [LARGE SCALE GENOMIC DNA]</scope>
    <source>
        <strain evidence="2 3">DSM 27194</strain>
    </source>
</reference>
<feature type="compositionally biased region" description="Low complexity" evidence="1">
    <location>
        <begin position="477"/>
        <end position="487"/>
    </location>
</feature>
<gene>
    <name evidence="2" type="ORF">EHS24_005745</name>
</gene>
<organism evidence="2 3">
    <name type="scientific">Apiotrichum porosum</name>
    <dbReference type="NCBI Taxonomy" id="105984"/>
    <lineage>
        <taxon>Eukaryota</taxon>
        <taxon>Fungi</taxon>
        <taxon>Dikarya</taxon>
        <taxon>Basidiomycota</taxon>
        <taxon>Agaricomycotina</taxon>
        <taxon>Tremellomycetes</taxon>
        <taxon>Trichosporonales</taxon>
        <taxon>Trichosporonaceae</taxon>
        <taxon>Apiotrichum</taxon>
    </lineage>
</organism>
<evidence type="ECO:0000256" key="1">
    <source>
        <dbReference type="SAM" id="MobiDB-lite"/>
    </source>
</evidence>
<dbReference type="GeneID" id="39590288"/>
<feature type="region of interest" description="Disordered" evidence="1">
    <location>
        <begin position="152"/>
        <end position="174"/>
    </location>
</feature>
<protein>
    <submittedName>
        <fullName evidence="2">Uncharacterized protein</fullName>
    </submittedName>
</protein>
<proteinExistence type="predicted"/>
<feature type="region of interest" description="Disordered" evidence="1">
    <location>
        <begin position="477"/>
        <end position="500"/>
    </location>
</feature>
<dbReference type="OrthoDB" id="2585251at2759"/>
<feature type="region of interest" description="Disordered" evidence="1">
    <location>
        <begin position="401"/>
        <end position="442"/>
    </location>
</feature>
<dbReference type="EMBL" id="RSCE01000003">
    <property type="protein sequence ID" value="RSH84235.1"/>
    <property type="molecule type" value="Genomic_DNA"/>
</dbReference>